<dbReference type="Gene3D" id="3.30.70.1230">
    <property type="entry name" value="Nucleotide cyclase"/>
    <property type="match status" value="1"/>
</dbReference>
<comment type="similarity">
    <text evidence="3">Belongs to the adenylyl cyclase class-4/guanylyl cyclase family.</text>
</comment>
<dbReference type="InterPro" id="IPR018297">
    <property type="entry name" value="A/G_cyclase_CS"/>
</dbReference>
<keyword evidence="4" id="KW-0812">Transmembrane</keyword>
<keyword evidence="7" id="KW-1185">Reference proteome</keyword>
<evidence type="ECO:0000256" key="4">
    <source>
        <dbReference type="SAM" id="Phobius"/>
    </source>
</evidence>
<name>A0A6M4MH94_9ALTE</name>
<dbReference type="PROSITE" id="PS50125">
    <property type="entry name" value="GUANYLATE_CYCLASE_2"/>
    <property type="match status" value="1"/>
</dbReference>
<dbReference type="PANTHER" id="PTHR45655">
    <property type="entry name" value="GUANYLATE CYCLASE SOLUBLE SUBUNIT BETA-2"/>
    <property type="match status" value="1"/>
</dbReference>
<evidence type="ECO:0000256" key="1">
    <source>
        <dbReference type="ARBA" id="ARBA00022741"/>
    </source>
</evidence>
<protein>
    <submittedName>
        <fullName evidence="6">Adenylate/guanylate cyclase domain-containing protein</fullName>
    </submittedName>
</protein>
<feature type="transmembrane region" description="Helical" evidence="4">
    <location>
        <begin position="149"/>
        <end position="170"/>
    </location>
</feature>
<feature type="transmembrane region" description="Helical" evidence="4">
    <location>
        <begin position="23"/>
        <end position="41"/>
    </location>
</feature>
<sequence length="402" mass="44820">MHHQIFSSSTSSRGYLSALIKQITLMMSFCFVIQLSIAIYYVETIGAGGYINLLCHSAAIPLILLYCSRQQVLIARRLLNVIFASYLCCACVIWGMSLGIQHFLLLGNLVCGFFYRTNERTEQLGTAMAFSGLFIAIEMMNTDFAQWQHVVRLADSLTLTFATLIILLCFQRQTQTRWQALKKVNNDTRALLANIFPPSSSNNLQQLWPMGQTKTVSCASVMFADLQGFTRLSETFEDEEVVEILDSLYCQFDAIAKQLGVEKIKTNGDEYMAAVGIPSTVSSRPTSEPNAVTMYRFAWRINETFQRYCTRLHLPCNLRIGIATGAVTAGIIGKEKPVFDIWGKTVNRAARLEHAATPGTIFLCQNSYNAIVTYYNQPLAVPASSLSLTAFKVTHPPPAFVT</sequence>
<feature type="transmembrane region" description="Helical" evidence="4">
    <location>
        <begin position="78"/>
        <end position="100"/>
    </location>
</feature>
<dbReference type="RefSeq" id="WP_170669086.1">
    <property type="nucleotide sequence ID" value="NZ_CP052766.1"/>
</dbReference>
<dbReference type="EMBL" id="CP052766">
    <property type="protein sequence ID" value="QJR82412.1"/>
    <property type="molecule type" value="Genomic_DNA"/>
</dbReference>
<dbReference type="Proteomes" id="UP000219285">
    <property type="component" value="Chromosome"/>
</dbReference>
<evidence type="ECO:0000256" key="3">
    <source>
        <dbReference type="RuleBase" id="RU000405"/>
    </source>
</evidence>
<dbReference type="GO" id="GO:0009190">
    <property type="term" value="P:cyclic nucleotide biosynthetic process"/>
    <property type="evidence" value="ECO:0007669"/>
    <property type="project" value="InterPro"/>
</dbReference>
<evidence type="ECO:0000313" key="7">
    <source>
        <dbReference type="Proteomes" id="UP000219285"/>
    </source>
</evidence>
<accession>A0A6M4MH94</accession>
<evidence type="ECO:0000256" key="2">
    <source>
        <dbReference type="ARBA" id="ARBA00023239"/>
    </source>
</evidence>
<keyword evidence="1" id="KW-0547">Nucleotide-binding</keyword>
<evidence type="ECO:0000313" key="6">
    <source>
        <dbReference type="EMBL" id="QJR82412.1"/>
    </source>
</evidence>
<dbReference type="SMART" id="SM00044">
    <property type="entry name" value="CYCc"/>
    <property type="match status" value="1"/>
</dbReference>
<dbReference type="GO" id="GO:0035556">
    <property type="term" value="P:intracellular signal transduction"/>
    <property type="evidence" value="ECO:0007669"/>
    <property type="project" value="InterPro"/>
</dbReference>
<dbReference type="Pfam" id="PF00211">
    <property type="entry name" value="Guanylate_cyc"/>
    <property type="match status" value="1"/>
</dbReference>
<reference evidence="6 7" key="2">
    <citation type="submission" date="2020-04" db="EMBL/GenBank/DDBJ databases">
        <title>Complete genome sequence of Alteromonas pelagimontana 5.12T.</title>
        <authorList>
            <person name="Sinha R.K."/>
            <person name="Krishnan K.P."/>
            <person name="Kurian J.P."/>
        </authorList>
    </citation>
    <scope>NUCLEOTIDE SEQUENCE [LARGE SCALE GENOMIC DNA]</scope>
    <source>
        <strain evidence="6 7">5.12</strain>
    </source>
</reference>
<dbReference type="KEGG" id="apel:CA267_017475"/>
<dbReference type="InterPro" id="IPR029787">
    <property type="entry name" value="Nucleotide_cyclase"/>
</dbReference>
<dbReference type="GO" id="GO:0004016">
    <property type="term" value="F:adenylate cyclase activity"/>
    <property type="evidence" value="ECO:0007669"/>
    <property type="project" value="UniProtKB-ARBA"/>
</dbReference>
<dbReference type="SUPFAM" id="SSF55073">
    <property type="entry name" value="Nucleotide cyclase"/>
    <property type="match status" value="1"/>
</dbReference>
<dbReference type="InterPro" id="IPR001054">
    <property type="entry name" value="A/G_cyclase"/>
</dbReference>
<proteinExistence type="inferred from homology"/>
<keyword evidence="2 3" id="KW-0456">Lyase</keyword>
<dbReference type="CDD" id="cd07302">
    <property type="entry name" value="CHD"/>
    <property type="match status" value="1"/>
</dbReference>
<gene>
    <name evidence="6" type="ORF">CA267_017475</name>
</gene>
<reference evidence="7" key="1">
    <citation type="submission" date="2014-12" db="EMBL/GenBank/DDBJ databases">
        <title>Complete genome sequence of a multi-drug resistant Klebsiella pneumoniae.</title>
        <authorList>
            <person name="Hua X."/>
            <person name="Chen Q."/>
            <person name="Li X."/>
            <person name="Feng Y."/>
            <person name="Ruan Z."/>
            <person name="Yu Y."/>
        </authorList>
    </citation>
    <scope>NUCLEOTIDE SEQUENCE [LARGE SCALE GENOMIC DNA]</scope>
    <source>
        <strain evidence="7">5.12</strain>
    </source>
</reference>
<dbReference type="AlphaFoldDB" id="A0A6M4MH94"/>
<feature type="transmembrane region" description="Helical" evidence="4">
    <location>
        <begin position="47"/>
        <end position="66"/>
    </location>
</feature>
<dbReference type="PANTHER" id="PTHR45655:SF13">
    <property type="entry name" value="SOLUBLE GUANYLATE CYCLASE GCY-32-RELATED"/>
    <property type="match status" value="1"/>
</dbReference>
<feature type="domain" description="Guanylate cyclase" evidence="5">
    <location>
        <begin position="220"/>
        <end position="353"/>
    </location>
</feature>
<keyword evidence="4" id="KW-1133">Transmembrane helix</keyword>
<organism evidence="6 7">
    <name type="scientific">Alteromonas pelagimontana</name>
    <dbReference type="NCBI Taxonomy" id="1858656"/>
    <lineage>
        <taxon>Bacteria</taxon>
        <taxon>Pseudomonadati</taxon>
        <taxon>Pseudomonadota</taxon>
        <taxon>Gammaproteobacteria</taxon>
        <taxon>Alteromonadales</taxon>
        <taxon>Alteromonadaceae</taxon>
        <taxon>Alteromonas/Salinimonas group</taxon>
        <taxon>Alteromonas</taxon>
    </lineage>
</organism>
<keyword evidence="4" id="KW-0472">Membrane</keyword>
<evidence type="ECO:0000259" key="5">
    <source>
        <dbReference type="PROSITE" id="PS50125"/>
    </source>
</evidence>
<dbReference type="GO" id="GO:0000166">
    <property type="term" value="F:nucleotide binding"/>
    <property type="evidence" value="ECO:0007669"/>
    <property type="project" value="UniProtKB-KW"/>
</dbReference>
<dbReference type="PROSITE" id="PS00452">
    <property type="entry name" value="GUANYLATE_CYCLASE_1"/>
    <property type="match status" value="1"/>
</dbReference>